<protein>
    <recommendedName>
        <fullName evidence="4">Lipoprotein</fullName>
    </recommendedName>
</protein>
<organism evidence="2 3">
    <name type="scientific">Mycoplasma haemofelis (strain Langford 1)</name>
    <name type="common">Haemobartonella felis</name>
    <dbReference type="NCBI Taxonomy" id="941640"/>
    <lineage>
        <taxon>Bacteria</taxon>
        <taxon>Bacillati</taxon>
        <taxon>Mycoplasmatota</taxon>
        <taxon>Mollicutes</taxon>
        <taxon>Mycoplasmataceae</taxon>
        <taxon>Mycoplasma</taxon>
    </lineage>
</organism>
<evidence type="ECO:0008006" key="4">
    <source>
        <dbReference type="Google" id="ProtNLM"/>
    </source>
</evidence>
<keyword evidence="3" id="KW-1185">Reference proteome</keyword>
<keyword evidence="1" id="KW-0732">Signal</keyword>
<dbReference type="KEGG" id="mha:HF1_02930"/>
<accession>E8ZGN0</accession>
<evidence type="ECO:0000256" key="1">
    <source>
        <dbReference type="SAM" id="SignalP"/>
    </source>
</evidence>
<dbReference type="AlphaFoldDB" id="E8ZGN0"/>
<sequence length="232" mass="26107">MAISPFFTKAALGMGAASVTAAGAAYAGGVFSPSEEKGELISKLIKTANPDKRVIIAKAGTDTDWKEAWKRYREDNREKNPKEDVWKLESWVKPTNSQITNDEEAPAYFISACTSRLSQKVSDVKSSLYKEVLEYCTRDTLVEDWVKDSGKSLREKGDGSSSEWKALWTKYREANKNKNTSQDEWGIFKKQWTDITVEDAPTEFRDKCETESKLKAGKSSEDSVKRVLAYCI</sequence>
<dbReference type="Proteomes" id="UP000008637">
    <property type="component" value="Chromosome"/>
</dbReference>
<reference evidence="2 3" key="1">
    <citation type="journal article" date="2011" name="J. Bacteriol.">
        <title>Complete genome sequence of Mycoplasma haemofelis, a hemotropic mycoplasma.</title>
        <authorList>
            <person name="Barker E.N."/>
            <person name="Helps C.R."/>
            <person name="Peters I.R."/>
            <person name="Darby A.C."/>
            <person name="Radford A.D."/>
            <person name="Tasker S."/>
        </authorList>
    </citation>
    <scope>NUCLEOTIDE SEQUENCE [LARGE SCALE GENOMIC DNA]</scope>
    <source>
        <strain evidence="2 3">Langford 1</strain>
    </source>
</reference>
<feature type="chain" id="PRO_5003235717" description="Lipoprotein" evidence="1">
    <location>
        <begin position="28"/>
        <end position="232"/>
    </location>
</feature>
<dbReference type="EMBL" id="FR773153">
    <property type="protein sequence ID" value="CBY92301.1"/>
    <property type="molecule type" value="Genomic_DNA"/>
</dbReference>
<evidence type="ECO:0000313" key="2">
    <source>
        <dbReference type="EMBL" id="CBY92301.1"/>
    </source>
</evidence>
<dbReference type="HOGENOM" id="CLU_098620_0_0_14"/>
<proteinExistence type="predicted"/>
<name>E8ZGN0_MYCHL</name>
<feature type="signal peptide" evidence="1">
    <location>
        <begin position="1"/>
        <end position="27"/>
    </location>
</feature>
<evidence type="ECO:0000313" key="3">
    <source>
        <dbReference type="Proteomes" id="UP000008637"/>
    </source>
</evidence>
<gene>
    <name evidence="2" type="ordered locus">HF1_02930</name>
</gene>